<organism evidence="2 3">
    <name type="scientific">Streptomyces shaanxiensis</name>
    <dbReference type="NCBI Taxonomy" id="653357"/>
    <lineage>
        <taxon>Bacteria</taxon>
        <taxon>Bacillati</taxon>
        <taxon>Actinomycetota</taxon>
        <taxon>Actinomycetes</taxon>
        <taxon>Kitasatosporales</taxon>
        <taxon>Streptomycetaceae</taxon>
        <taxon>Streptomyces</taxon>
    </lineage>
</organism>
<name>A0ABP7VRQ2_9ACTN</name>
<evidence type="ECO:0000313" key="3">
    <source>
        <dbReference type="Proteomes" id="UP001499984"/>
    </source>
</evidence>
<evidence type="ECO:0000256" key="1">
    <source>
        <dbReference type="SAM" id="MobiDB-lite"/>
    </source>
</evidence>
<comment type="caution">
    <text evidence="2">The sequence shown here is derived from an EMBL/GenBank/DDBJ whole genome shotgun (WGS) entry which is preliminary data.</text>
</comment>
<gene>
    <name evidence="2" type="ORF">GCM10022233_56750</name>
</gene>
<feature type="compositionally biased region" description="Basic and acidic residues" evidence="1">
    <location>
        <begin position="29"/>
        <end position="38"/>
    </location>
</feature>
<feature type="region of interest" description="Disordered" evidence="1">
    <location>
        <begin position="28"/>
        <end position="48"/>
    </location>
</feature>
<accession>A0ABP7VRQ2</accession>
<keyword evidence="3" id="KW-1185">Reference proteome</keyword>
<sequence>MAAVWEDAAMPDHWSPIEVLRLCEDEDPDMRRDLRPSPDTEPPPTPCAEDFPPGWVACRDCHVAYEPGNPDEVKLHTEPVNCGQSCRCVGRPRCYTCRGSFCCCAAH</sequence>
<dbReference type="EMBL" id="BAAAZY010000013">
    <property type="protein sequence ID" value="GAA4072243.1"/>
    <property type="molecule type" value="Genomic_DNA"/>
</dbReference>
<protein>
    <submittedName>
        <fullName evidence="2">Uncharacterized protein</fullName>
    </submittedName>
</protein>
<reference evidence="3" key="1">
    <citation type="journal article" date="2019" name="Int. J. Syst. Evol. Microbiol.">
        <title>The Global Catalogue of Microorganisms (GCM) 10K type strain sequencing project: providing services to taxonomists for standard genome sequencing and annotation.</title>
        <authorList>
            <consortium name="The Broad Institute Genomics Platform"/>
            <consortium name="The Broad Institute Genome Sequencing Center for Infectious Disease"/>
            <person name="Wu L."/>
            <person name="Ma J."/>
        </authorList>
    </citation>
    <scope>NUCLEOTIDE SEQUENCE [LARGE SCALE GENOMIC DNA]</scope>
    <source>
        <strain evidence="3">JCM 16925</strain>
    </source>
</reference>
<evidence type="ECO:0000313" key="2">
    <source>
        <dbReference type="EMBL" id="GAA4072243.1"/>
    </source>
</evidence>
<dbReference type="Proteomes" id="UP001499984">
    <property type="component" value="Unassembled WGS sequence"/>
</dbReference>
<proteinExistence type="predicted"/>